<feature type="compositionally biased region" description="Basic residues" evidence="1">
    <location>
        <begin position="1356"/>
        <end position="1367"/>
    </location>
</feature>
<feature type="region of interest" description="Disordered" evidence="1">
    <location>
        <begin position="1914"/>
        <end position="2095"/>
    </location>
</feature>
<feature type="region of interest" description="Disordered" evidence="1">
    <location>
        <begin position="211"/>
        <end position="239"/>
    </location>
</feature>
<feature type="compositionally biased region" description="Basic and acidic residues" evidence="1">
    <location>
        <begin position="1980"/>
        <end position="1992"/>
    </location>
</feature>
<feature type="region of interest" description="Disordered" evidence="1">
    <location>
        <begin position="868"/>
        <end position="936"/>
    </location>
</feature>
<feature type="compositionally biased region" description="Polar residues" evidence="1">
    <location>
        <begin position="1152"/>
        <end position="1171"/>
    </location>
</feature>
<dbReference type="OrthoDB" id="306254at2759"/>
<feature type="compositionally biased region" description="Basic and acidic residues" evidence="1">
    <location>
        <begin position="294"/>
        <end position="310"/>
    </location>
</feature>
<dbReference type="Proteomes" id="UP000694569">
    <property type="component" value="Unplaced"/>
</dbReference>
<dbReference type="PANTHER" id="PTHR13958:SF3">
    <property type="entry name" value="CAP-GLY DOMAIN-CONTAINING PROTEIN-RELATED"/>
    <property type="match status" value="1"/>
</dbReference>
<feature type="region of interest" description="Disordered" evidence="1">
    <location>
        <begin position="2107"/>
        <end position="2138"/>
    </location>
</feature>
<feature type="compositionally biased region" description="Low complexity" evidence="1">
    <location>
        <begin position="1370"/>
        <end position="1382"/>
    </location>
</feature>
<feature type="compositionally biased region" description="Basic and acidic residues" evidence="1">
    <location>
        <begin position="1459"/>
        <end position="1486"/>
    </location>
</feature>
<dbReference type="InterPro" id="IPR000938">
    <property type="entry name" value="CAP-Gly_domain"/>
</dbReference>
<organism evidence="3 4">
    <name type="scientific">Leptobrachium leishanense</name>
    <name type="common">Leishan spiny toad</name>
    <dbReference type="NCBI Taxonomy" id="445787"/>
    <lineage>
        <taxon>Eukaryota</taxon>
        <taxon>Metazoa</taxon>
        <taxon>Chordata</taxon>
        <taxon>Craniata</taxon>
        <taxon>Vertebrata</taxon>
        <taxon>Euteleostomi</taxon>
        <taxon>Amphibia</taxon>
        <taxon>Batrachia</taxon>
        <taxon>Anura</taxon>
        <taxon>Pelobatoidea</taxon>
        <taxon>Megophryidae</taxon>
        <taxon>Leptobrachium</taxon>
    </lineage>
</organism>
<evidence type="ECO:0000313" key="3">
    <source>
        <dbReference type="Ensembl" id="ENSLLEP00000047074.1"/>
    </source>
</evidence>
<feature type="compositionally biased region" description="Polar residues" evidence="1">
    <location>
        <begin position="1431"/>
        <end position="1441"/>
    </location>
</feature>
<feature type="compositionally biased region" description="Basic and acidic residues" evidence="1">
    <location>
        <begin position="2121"/>
        <end position="2132"/>
    </location>
</feature>
<feature type="region of interest" description="Disordered" evidence="1">
    <location>
        <begin position="1620"/>
        <end position="1669"/>
    </location>
</feature>
<dbReference type="GeneTree" id="ENSGT00940000155130"/>
<dbReference type="Ensembl" id="ENSLLET00000048928.1">
    <property type="protein sequence ID" value="ENSLLEP00000047074.1"/>
    <property type="gene ID" value="ENSLLEG00000029773.1"/>
</dbReference>
<dbReference type="InterPro" id="IPR036859">
    <property type="entry name" value="CAP-Gly_dom_sf"/>
</dbReference>
<reference evidence="3" key="1">
    <citation type="submission" date="2025-08" db="UniProtKB">
        <authorList>
            <consortium name="Ensembl"/>
        </authorList>
    </citation>
    <scope>IDENTIFICATION</scope>
</reference>
<dbReference type="Pfam" id="PF01302">
    <property type="entry name" value="CAP_GLY"/>
    <property type="match status" value="1"/>
</dbReference>
<feature type="compositionally biased region" description="Basic and acidic residues" evidence="1">
    <location>
        <begin position="660"/>
        <end position="669"/>
    </location>
</feature>
<feature type="compositionally biased region" description="Basic and acidic residues" evidence="1">
    <location>
        <begin position="868"/>
        <end position="898"/>
    </location>
</feature>
<feature type="compositionally biased region" description="Polar residues" evidence="1">
    <location>
        <begin position="1834"/>
        <end position="1854"/>
    </location>
</feature>
<evidence type="ECO:0000313" key="4">
    <source>
        <dbReference type="Proteomes" id="UP000694569"/>
    </source>
</evidence>
<feature type="compositionally biased region" description="Basic and acidic residues" evidence="1">
    <location>
        <begin position="1120"/>
        <end position="1132"/>
    </location>
</feature>
<feature type="compositionally biased region" description="Basic and acidic residues" evidence="1">
    <location>
        <begin position="1807"/>
        <end position="1818"/>
    </location>
</feature>
<gene>
    <name evidence="3" type="primary">CEP350</name>
</gene>
<dbReference type="SMART" id="SM01052">
    <property type="entry name" value="CAP_GLY"/>
    <property type="match status" value="1"/>
</dbReference>
<feature type="compositionally biased region" description="Basic and acidic residues" evidence="1">
    <location>
        <begin position="1926"/>
        <end position="1937"/>
    </location>
</feature>
<feature type="compositionally biased region" description="Basic and acidic residues" evidence="1">
    <location>
        <begin position="225"/>
        <end position="239"/>
    </location>
</feature>
<feature type="domain" description="CAP-Gly" evidence="2">
    <location>
        <begin position="2184"/>
        <end position="2226"/>
    </location>
</feature>
<dbReference type="GO" id="GO:0034453">
    <property type="term" value="P:microtubule anchoring"/>
    <property type="evidence" value="ECO:0007669"/>
    <property type="project" value="InterPro"/>
</dbReference>
<dbReference type="PANTHER" id="PTHR13958">
    <property type="entry name" value="CENTROSOME-ASSOCIATED PROTEIN 350"/>
    <property type="match status" value="1"/>
</dbReference>
<feature type="compositionally biased region" description="Basic and acidic residues" evidence="1">
    <location>
        <begin position="534"/>
        <end position="554"/>
    </location>
</feature>
<feature type="region of interest" description="Disordered" evidence="1">
    <location>
        <begin position="1721"/>
        <end position="1767"/>
    </location>
</feature>
<feature type="compositionally biased region" description="Basic residues" evidence="1">
    <location>
        <begin position="336"/>
        <end position="348"/>
    </location>
</feature>
<reference evidence="3" key="2">
    <citation type="submission" date="2025-09" db="UniProtKB">
        <authorList>
            <consortium name="Ensembl"/>
        </authorList>
    </citation>
    <scope>IDENTIFICATION</scope>
</reference>
<dbReference type="InterPro" id="IPR028750">
    <property type="entry name" value="CEP350/CC187"/>
</dbReference>
<feature type="compositionally biased region" description="Basic and acidic residues" evidence="1">
    <location>
        <begin position="562"/>
        <end position="600"/>
    </location>
</feature>
<feature type="compositionally biased region" description="Polar residues" evidence="1">
    <location>
        <begin position="358"/>
        <end position="373"/>
    </location>
</feature>
<name>A0A8C5R6D7_9ANUR</name>
<dbReference type="Gene3D" id="2.30.30.190">
    <property type="entry name" value="CAP Gly-rich-like domain"/>
    <property type="match status" value="1"/>
</dbReference>
<protein>
    <submittedName>
        <fullName evidence="3">Centrosomal protein 350</fullName>
    </submittedName>
</protein>
<keyword evidence="4" id="KW-1185">Reference proteome</keyword>
<feature type="region of interest" description="Disordered" evidence="1">
    <location>
        <begin position="1080"/>
        <end position="1220"/>
    </location>
</feature>
<accession>A0A8C5R6D7</accession>
<evidence type="ECO:0000259" key="2">
    <source>
        <dbReference type="PROSITE" id="PS50245"/>
    </source>
</evidence>
<feature type="region of interest" description="Disordered" evidence="1">
    <location>
        <begin position="1315"/>
        <end position="1395"/>
    </location>
</feature>
<dbReference type="PROSITE" id="PS50245">
    <property type="entry name" value="CAP_GLY_2"/>
    <property type="match status" value="1"/>
</dbReference>
<dbReference type="GO" id="GO:0008017">
    <property type="term" value="F:microtubule binding"/>
    <property type="evidence" value="ECO:0007669"/>
    <property type="project" value="InterPro"/>
</dbReference>
<feature type="region of interest" description="Disordered" evidence="1">
    <location>
        <begin position="60"/>
        <end position="119"/>
    </location>
</feature>
<feature type="compositionally biased region" description="Low complexity" evidence="1">
    <location>
        <begin position="1748"/>
        <end position="1763"/>
    </location>
</feature>
<sequence>MAERTAWGTLTLSHDLPRGKETIKELSKPWKTISNTNAALRRLEEQLDVGLATYTMLDPIMETKKPPSSSTRKISRKDGRIPDSSNNYISKSSNPNKPGGETLSRSPLRATTLESNVKKSSHVMFREPLASYRDAASSLSTTKTSAFNVGASEEREFDSTRSSAVDDTSVRYLNDQPAIDALDWRLPPPHTDAFETAVHADYGRLRLPDASQQSLSFSPSSNRLEALRRRQPDPKLEKLKERIRRQWELSGERHAREWIPNNANSTEPVGNVKTRKVTSAPPPPVYPGFNPPETKVRTPDGKLFQEEEFHNVPAHLHGSFLPNGQEDASASDDKSRAKRSSRPVRKVQRLPGAVGTASPENKTGNIISTSSWRDGQKLVKQILGPAPTAEKRSKNMPTDGHDGQLDRKQTCSDREVRKRPVSTERPRERRPKSSDRQSVKRKQSKESQEEDQDRSSKSATSILQHNIDKSRDSVGNTVSHGLLGENQPQVVSAEVKTDFLPLEIRGILDDLQLDSGVELAKQTRSHSPSKRKSEKAQVQDESHIAKKRHYDTEQVRQYILRQQEERKRKQKEQKEAQRQSEEQKNKRLQELYQKQKEAFSKARSVTSEQRETTELLLNRSVEPSTPLPQDMHPTLLLRPAWPDVTAQEKQVKPLYQPSGESDKENKGQERPPSASSSSDMSLSEPLQPLFRSDLVDTCCLQPDRLISKAPLPQSPSAGGTGLLSQLFALPRDVESFINLRKKNASAESQRKDVQGKISSNFKSNLDRIESLKATAASLSTRIENEAKKLAGGSLALQPTWSTDLELKQEIKTAWKKPDSPPEREDGEDFFSARIQNMLGTCTSNFSQRDLPGANHLYKKHPEEFRHTVASTEKCEVKEGERSATQRERESEYNHHMPDKTSPSQNSSTSSISEGPLLSEGSLSEGEEVPPLGVPPFPSADMLKSSEFCIRDTNSYVPLVEFQREASKYPPLSSANICPQMNGPWEELAKGSPHSVINIFAKSYHLFGKGLEEQSENGSPELQPLYGPASSQDSISYADDFISPPVSESTSENLKVQQQSINSSALSIKEELPVLVKSKSDVASSHSSGSRSCASSPASSSSQRASKHWKKQNSSSQNILEQEHNSSGSERRLQARKPSQRTSPPGKDRSAGSDASGSTIGELSPRSISSVLSDAERSLRSQHSSINDPGVQVPAGPSITAGLGTQAPGVTGPEQGDMRFPPSVLHQRMSTELNYLSAMEESMRQLCDVERARGISLAQQDTISLAQILKAQQQRHEHNMTALRQQAEQEAQASLRQLEEARQKVAQAEAEMLQRFQKTMETTTSQRTHRYQEDMNRASTSPPSSDPTFSSLVDHPKRTRQHGTRKKESHSASSSQSSGSPSSFREPPQSSEQDSTPAPIVEAIVSHSEVDESISEELPSLSRSALDEKSVSIENKGTSSADPVSEGIEEQSFRSLLPSEAHRRDSLERQRSLRHESDEESTPDKELSGPFSSGQDSFWRFTMEMVRQYMQEGEMRSTHQAALLRLRQKALKDKTKAELAWLEHQKRRLRDKGEDDKMPPLRKRQRGLLLRLQQEQAEIKRLQEANKAARRERQLILKQQEEIQRIQNSTLRLQEKLKSAENGQLEIPSEVDAQPSPASSRLPSDAESRSPSPVSVSGSETSSIMQKLRKMHSHMDAKFLTKREQQLVQRRLHAQELLEWKKRLDAEEIEIRRIEKQALAAWDDQKVKTKSQSPEHLNTAEEKVSVEGSPVSPSTTTPPKSPTSAYVPSENIEYSSIAEQLEEQSEDHSSISEEMVPSLHSKGSAQKSCKDPESGKDSSKTMSQQAHITLRPHQLSKTWSEESLSVAHSETTSDQSDIECRIRALKEELRKRKSVVDNLKREQKRRHKERLKAQEAILLKQLQSYDEFILKTQAELNREQGPGPSVKHSDQTRVESREPAVLISESTHRVAGTATFDSEKENDHHAELRIQSEGSFTQEKSQNRSKESEERSYSKSSVQGHAPLSSKEIIIDTQQPRTPSPLHREHMPLSTHSSPVSSIHSEIPEEMLETHSHFSTSPPPPLSLNLKSPTPEESLSPERDHSYSDDFEASVPIKTSISETPREEIEFSYATTPGRDLPSEGLVEKDEQHREGRSLSPHSPVMLEITSVSQEPKAASNRTDPLADFLVGDRVLVSGVQPGTLLFKGETHFAEGVWAGVELDKSEGNNDGAHGNKRYFTCPYPYGIFAPPHKISHLIAEDKDPPETEGYIFTDEKYPEQNNEVDGYPGQTFEEAPQNKALDNRTIGIERFEVLELQIKATDETIVDSEVDVLAQTTAAKEETPIQAEPSPLDVLKKDEPPLTTTRVQEPELNSLSENLLKFCLKDTVTCLQSIRKQRAAKIQQSNLDLLNVATSSDVHALDDKPEEDTHIKHVPAFDATSRQNLEEFEPSHNLLTVVGEEPDWFDEDFGLSSRKDQKEELEKGTSAELTPEPCLVVPLPEPAPKPILPTPQPEPPMAVPHTVPEVEQLVQMAADDLWRWKQLGGDLQTIRASYTETVGNDQNPAVCAYKAVIFDLTLQIFDEICSPDPRGSQPPWKKPPRVSPLYARRVRDPKNLEEVKSFLIDEVLSLLSLKKTQNHKTDWQRMMKFGRKKRDRVDHILVQELHEEEAQWVNYDEDELFVKMQLADGIFDALIQDTVQVLQRIQEKKNHPLLV</sequence>
<evidence type="ECO:0000256" key="1">
    <source>
        <dbReference type="SAM" id="MobiDB-lite"/>
    </source>
</evidence>
<feature type="compositionally biased region" description="Low complexity" evidence="1">
    <location>
        <begin position="2029"/>
        <end position="2040"/>
    </location>
</feature>
<feature type="compositionally biased region" description="Low complexity" evidence="1">
    <location>
        <begin position="1338"/>
        <end position="1350"/>
    </location>
</feature>
<feature type="compositionally biased region" description="Polar residues" evidence="1">
    <location>
        <begin position="83"/>
        <end position="96"/>
    </location>
</feature>
<feature type="region of interest" description="Disordered" evidence="1">
    <location>
        <begin position="258"/>
        <end position="491"/>
    </location>
</feature>
<feature type="region of interest" description="Disordered" evidence="1">
    <location>
        <begin position="1779"/>
        <end position="1855"/>
    </location>
</feature>
<dbReference type="SUPFAM" id="SSF74924">
    <property type="entry name" value="Cap-Gly domain"/>
    <property type="match status" value="1"/>
</dbReference>
<dbReference type="GO" id="GO:0005813">
    <property type="term" value="C:centrosome"/>
    <property type="evidence" value="ECO:0007669"/>
    <property type="project" value="InterPro"/>
</dbReference>
<feature type="region of interest" description="Disordered" evidence="1">
    <location>
        <begin position="650"/>
        <end position="684"/>
    </location>
</feature>
<feature type="region of interest" description="Disordered" evidence="1">
    <location>
        <begin position="519"/>
        <end position="611"/>
    </location>
</feature>
<feature type="region of interest" description="Disordered" evidence="1">
    <location>
        <begin position="1408"/>
        <end position="1492"/>
    </location>
</feature>
<feature type="compositionally biased region" description="Polar residues" evidence="1">
    <location>
        <begin position="1315"/>
        <end position="1325"/>
    </location>
</feature>
<feature type="compositionally biased region" description="Low complexity" evidence="1">
    <location>
        <begin position="1080"/>
        <end position="1103"/>
    </location>
</feature>
<feature type="compositionally biased region" description="Low complexity" evidence="1">
    <location>
        <begin position="901"/>
        <end position="923"/>
    </location>
</feature>
<feature type="compositionally biased region" description="Pro residues" evidence="1">
    <location>
        <begin position="280"/>
        <end position="290"/>
    </location>
</feature>
<feature type="compositionally biased region" description="Basic and acidic residues" evidence="1">
    <location>
        <begin position="1956"/>
        <end position="1969"/>
    </location>
</feature>
<feature type="compositionally biased region" description="Basic and acidic residues" evidence="1">
    <location>
        <begin position="389"/>
        <end position="438"/>
    </location>
</feature>
<feature type="compositionally biased region" description="Low complexity" evidence="1">
    <location>
        <begin position="211"/>
        <end position="221"/>
    </location>
</feature>
<feature type="compositionally biased region" description="Low complexity" evidence="1">
    <location>
        <begin position="1648"/>
        <end position="1662"/>
    </location>
</feature>
<proteinExistence type="predicted"/>
<feature type="compositionally biased region" description="Low complexity" evidence="1">
    <location>
        <begin position="673"/>
        <end position="683"/>
    </location>
</feature>
<feature type="compositionally biased region" description="Basic residues" evidence="1">
    <location>
        <begin position="523"/>
        <end position="533"/>
    </location>
</feature>